<dbReference type="InterPro" id="IPR019758">
    <property type="entry name" value="Pept_S26A_signal_pept_1_CS"/>
</dbReference>
<dbReference type="InterPro" id="IPR019533">
    <property type="entry name" value="Peptidase_S26"/>
</dbReference>
<dbReference type="PANTHER" id="PTHR43390">
    <property type="entry name" value="SIGNAL PEPTIDASE I"/>
    <property type="match status" value="1"/>
</dbReference>
<dbReference type="InterPro" id="IPR000223">
    <property type="entry name" value="Pept_S26A_signal_pept_1"/>
</dbReference>
<dbReference type="PANTHER" id="PTHR43390:SF1">
    <property type="entry name" value="CHLOROPLAST PROCESSING PEPTIDASE"/>
    <property type="match status" value="1"/>
</dbReference>
<feature type="transmembrane region" description="Helical" evidence="7">
    <location>
        <begin position="29"/>
        <end position="48"/>
    </location>
</feature>
<dbReference type="GO" id="GO:0006508">
    <property type="term" value="P:proteolysis"/>
    <property type="evidence" value="ECO:0007669"/>
    <property type="project" value="UniProtKB-KW"/>
</dbReference>
<dbReference type="EMBL" id="JAIFTX010000036">
    <property type="protein sequence ID" value="MBX7291746.1"/>
    <property type="molecule type" value="Genomic_DNA"/>
</dbReference>
<feature type="active site" evidence="6">
    <location>
        <position position="98"/>
    </location>
</feature>
<accession>A0ABD4RK40</accession>
<name>A0ABD4RK40_9CLOT</name>
<dbReference type="GeneID" id="66300698"/>
<dbReference type="Proteomes" id="UP000775179">
    <property type="component" value="Unassembled WGS sequence"/>
</dbReference>
<dbReference type="InterPro" id="IPR019757">
    <property type="entry name" value="Pept_S26A_signal_pept_1_Lys-AS"/>
</dbReference>
<sequence length="188" mass="21541">MLEKFQELLNKLSEENLQEGKKSSSTKDYVKIIGISLLIAILVNKFIFFKARVPTSSMVPTLNIGDIVLVNRLYKLDLLERGDLVVFFSEEKGEYMVKRLIGLPGDYISISSGDVYINGEYLEEDYVQSKDDFIGSYTVPEDKYFFLGDNRPISLDSRRWKNTYIDGKKIIGIVKFRIYPIPSIGSIK</sequence>
<feature type="active site" evidence="6">
    <location>
        <position position="57"/>
    </location>
</feature>
<organism evidence="9 10">
    <name type="scientific">Clostridium chauvoei</name>
    <dbReference type="NCBI Taxonomy" id="46867"/>
    <lineage>
        <taxon>Bacteria</taxon>
        <taxon>Bacillati</taxon>
        <taxon>Bacillota</taxon>
        <taxon>Clostridia</taxon>
        <taxon>Eubacteriales</taxon>
        <taxon>Clostridiaceae</taxon>
        <taxon>Clostridium</taxon>
    </lineage>
</organism>
<evidence type="ECO:0000256" key="4">
    <source>
        <dbReference type="ARBA" id="ARBA00013208"/>
    </source>
</evidence>
<feature type="domain" description="Peptidase S26" evidence="8">
    <location>
        <begin position="27"/>
        <end position="179"/>
    </location>
</feature>
<dbReference type="NCBIfam" id="TIGR02227">
    <property type="entry name" value="sigpep_I_bact"/>
    <property type="match status" value="1"/>
</dbReference>
<dbReference type="PRINTS" id="PR00727">
    <property type="entry name" value="LEADERPTASE"/>
</dbReference>
<comment type="catalytic activity">
    <reaction evidence="1 7">
        <text>Cleavage of hydrophobic, N-terminal signal or leader sequences from secreted and periplasmic proteins.</text>
        <dbReference type="EC" id="3.4.21.89"/>
    </reaction>
</comment>
<comment type="caution">
    <text evidence="9">The sequence shown here is derived from an EMBL/GenBank/DDBJ whole genome shotgun (WGS) entry which is preliminary data.</text>
</comment>
<gene>
    <name evidence="9" type="primary">lepB</name>
    <name evidence="9" type="ORF">K4H94_12155</name>
</gene>
<dbReference type="Pfam" id="PF10502">
    <property type="entry name" value="Peptidase_S26"/>
    <property type="match status" value="1"/>
</dbReference>
<reference evidence="9 10" key="1">
    <citation type="submission" date="2021-08" db="EMBL/GenBank/DDBJ databases">
        <title>Genome sequence analysis of Clostridium chauvoei strains of European origin and evaluation of typing options for outbreak investigations.</title>
        <authorList>
            <person name="Abdel-Glil M."/>
            <person name="Thomas P."/>
            <person name="Seyboldt C."/>
        </authorList>
    </citation>
    <scope>NUCLEOTIDE SEQUENCE [LARGE SCALE GENOMIC DNA]</scope>
    <source>
        <strain evidence="9 10">S0260-09</strain>
    </source>
</reference>
<keyword evidence="7" id="KW-0472">Membrane</keyword>
<evidence type="ECO:0000256" key="6">
    <source>
        <dbReference type="PIRSR" id="PIRSR600223-1"/>
    </source>
</evidence>
<protein>
    <recommendedName>
        <fullName evidence="4 7">Signal peptidase I</fullName>
        <ecNumber evidence="4 7">3.4.21.89</ecNumber>
    </recommendedName>
</protein>
<dbReference type="EC" id="3.4.21.89" evidence="4 7"/>
<keyword evidence="7" id="KW-0812">Transmembrane</keyword>
<dbReference type="GO" id="GO:0005886">
    <property type="term" value="C:plasma membrane"/>
    <property type="evidence" value="ECO:0007669"/>
    <property type="project" value="UniProtKB-SubCell"/>
</dbReference>
<evidence type="ECO:0000256" key="3">
    <source>
        <dbReference type="ARBA" id="ARBA00009370"/>
    </source>
</evidence>
<dbReference type="AlphaFoldDB" id="A0ABD4RK40"/>
<dbReference type="Gene3D" id="2.10.109.10">
    <property type="entry name" value="Umud Fragment, subunit A"/>
    <property type="match status" value="1"/>
</dbReference>
<evidence type="ECO:0000256" key="7">
    <source>
        <dbReference type="RuleBase" id="RU362042"/>
    </source>
</evidence>
<comment type="subcellular location">
    <subcellularLocation>
        <location evidence="2">Cell membrane</location>
        <topology evidence="2">Single-pass type II membrane protein</topology>
    </subcellularLocation>
    <subcellularLocation>
        <location evidence="7">Membrane</location>
        <topology evidence="7">Single-pass type II membrane protein</topology>
    </subcellularLocation>
</comment>
<dbReference type="GO" id="GO:0009003">
    <property type="term" value="F:signal peptidase activity"/>
    <property type="evidence" value="ECO:0007669"/>
    <property type="project" value="UniProtKB-EC"/>
</dbReference>
<evidence type="ECO:0000313" key="9">
    <source>
        <dbReference type="EMBL" id="MBX7291746.1"/>
    </source>
</evidence>
<evidence type="ECO:0000259" key="8">
    <source>
        <dbReference type="Pfam" id="PF10502"/>
    </source>
</evidence>
<comment type="similarity">
    <text evidence="3 7">Belongs to the peptidase S26 family.</text>
</comment>
<dbReference type="RefSeq" id="WP_021874544.1">
    <property type="nucleotide sequence ID" value="NZ_CP018624.1"/>
</dbReference>
<dbReference type="KEGG" id="cchv:BTM20_02390"/>
<dbReference type="CDD" id="cd06530">
    <property type="entry name" value="S26_SPase_I"/>
    <property type="match status" value="1"/>
</dbReference>
<dbReference type="PROSITE" id="PS00760">
    <property type="entry name" value="SPASE_I_2"/>
    <property type="match status" value="1"/>
</dbReference>
<proteinExistence type="inferred from homology"/>
<dbReference type="PROSITE" id="PS00761">
    <property type="entry name" value="SPASE_I_3"/>
    <property type="match status" value="1"/>
</dbReference>
<keyword evidence="7" id="KW-1133">Transmembrane helix</keyword>
<evidence type="ECO:0000256" key="2">
    <source>
        <dbReference type="ARBA" id="ARBA00004401"/>
    </source>
</evidence>
<keyword evidence="5 7" id="KW-0378">Hydrolase</keyword>
<evidence type="ECO:0000256" key="1">
    <source>
        <dbReference type="ARBA" id="ARBA00000677"/>
    </source>
</evidence>
<keyword evidence="7" id="KW-0645">Protease</keyword>
<evidence type="ECO:0000256" key="5">
    <source>
        <dbReference type="ARBA" id="ARBA00022801"/>
    </source>
</evidence>
<dbReference type="InterPro" id="IPR036286">
    <property type="entry name" value="LexA/Signal_pep-like_sf"/>
</dbReference>
<evidence type="ECO:0000313" key="10">
    <source>
        <dbReference type="Proteomes" id="UP000775179"/>
    </source>
</evidence>
<dbReference type="SUPFAM" id="SSF51306">
    <property type="entry name" value="LexA/Signal peptidase"/>
    <property type="match status" value="1"/>
</dbReference>